<sequence>MLFLLIPLGIGLLFWVYLSRRGSSLTRNCRWRADRAAGPGRYSCASCGGQTRTDNGTPPRHCVARVPRNSD</sequence>
<organism evidence="2 3">
    <name type="scientific">Sedimentitalea nanhaiensis</name>
    <dbReference type="NCBI Taxonomy" id="999627"/>
    <lineage>
        <taxon>Bacteria</taxon>
        <taxon>Pseudomonadati</taxon>
        <taxon>Pseudomonadota</taxon>
        <taxon>Alphaproteobacteria</taxon>
        <taxon>Rhodobacterales</taxon>
        <taxon>Paracoccaceae</taxon>
        <taxon>Sedimentitalea</taxon>
    </lineage>
</organism>
<feature type="region of interest" description="Disordered" evidence="1">
    <location>
        <begin position="52"/>
        <end position="71"/>
    </location>
</feature>
<protein>
    <submittedName>
        <fullName evidence="2">Uncharacterized protein</fullName>
    </submittedName>
</protein>
<keyword evidence="3" id="KW-1185">Reference proteome</keyword>
<dbReference type="AlphaFoldDB" id="A0A1I7CP67"/>
<proteinExistence type="predicted"/>
<evidence type="ECO:0000313" key="2">
    <source>
        <dbReference type="EMBL" id="SFU01211.1"/>
    </source>
</evidence>
<dbReference type="RefSeq" id="WP_027263317.1">
    <property type="nucleotide sequence ID" value="NZ_FPAW01000018.1"/>
</dbReference>
<evidence type="ECO:0000313" key="3">
    <source>
        <dbReference type="Proteomes" id="UP000182466"/>
    </source>
</evidence>
<dbReference type="Proteomes" id="UP000182466">
    <property type="component" value="Unassembled WGS sequence"/>
</dbReference>
<name>A0A1I7CP67_9RHOB</name>
<dbReference type="STRING" id="999627.SAMN05216236_11854"/>
<gene>
    <name evidence="2" type="ORF">SAMN05216236_11854</name>
</gene>
<dbReference type="OrthoDB" id="7859107at2"/>
<dbReference type="EMBL" id="FPAW01000018">
    <property type="protein sequence ID" value="SFU01211.1"/>
    <property type="molecule type" value="Genomic_DNA"/>
</dbReference>
<reference evidence="2 3" key="1">
    <citation type="submission" date="2016-10" db="EMBL/GenBank/DDBJ databases">
        <authorList>
            <person name="de Groot N.N."/>
        </authorList>
    </citation>
    <scope>NUCLEOTIDE SEQUENCE [LARGE SCALE GENOMIC DNA]</scope>
    <source>
        <strain evidence="2 3">CGMCC 1.10959</strain>
    </source>
</reference>
<evidence type="ECO:0000256" key="1">
    <source>
        <dbReference type="SAM" id="MobiDB-lite"/>
    </source>
</evidence>
<accession>A0A1I7CP67</accession>